<sequence length="113" mass="12707">MPNSLRPGSPSSSFFDGDSHRTGCASEAREERVETYLTALTNHTTNTHTADKAFVEHFFEKCVIQTRFGQFNPEWPKLILVPAIFNSRIPVSQQQSSLENGRTKMAKAIPRNP</sequence>
<evidence type="ECO:0000313" key="3">
    <source>
        <dbReference type="Proteomes" id="UP000886653"/>
    </source>
</evidence>
<dbReference type="AlphaFoldDB" id="A0A9P6TBC6"/>
<protein>
    <submittedName>
        <fullName evidence="2">Uncharacterized protein</fullName>
    </submittedName>
</protein>
<feature type="compositionally biased region" description="Basic and acidic residues" evidence="1">
    <location>
        <begin position="17"/>
        <end position="28"/>
    </location>
</feature>
<accession>A0A9P6TBC6</accession>
<feature type="compositionally biased region" description="Polar residues" evidence="1">
    <location>
        <begin position="91"/>
        <end position="100"/>
    </location>
</feature>
<feature type="compositionally biased region" description="Low complexity" evidence="1">
    <location>
        <begin position="7"/>
        <end position="16"/>
    </location>
</feature>
<proteinExistence type="predicted"/>
<feature type="region of interest" description="Disordered" evidence="1">
    <location>
        <begin position="1"/>
        <end position="28"/>
    </location>
</feature>
<evidence type="ECO:0000256" key="1">
    <source>
        <dbReference type="SAM" id="MobiDB-lite"/>
    </source>
</evidence>
<evidence type="ECO:0000313" key="2">
    <source>
        <dbReference type="EMBL" id="KAG0146121.1"/>
    </source>
</evidence>
<keyword evidence="3" id="KW-1185">Reference proteome</keyword>
<feature type="region of interest" description="Disordered" evidence="1">
    <location>
        <begin position="91"/>
        <end position="113"/>
    </location>
</feature>
<dbReference type="Proteomes" id="UP000886653">
    <property type="component" value="Unassembled WGS sequence"/>
</dbReference>
<name>A0A9P6TBC6_9BASI</name>
<organism evidence="2 3">
    <name type="scientific">Cronartium quercuum f. sp. fusiforme G11</name>
    <dbReference type="NCBI Taxonomy" id="708437"/>
    <lineage>
        <taxon>Eukaryota</taxon>
        <taxon>Fungi</taxon>
        <taxon>Dikarya</taxon>
        <taxon>Basidiomycota</taxon>
        <taxon>Pucciniomycotina</taxon>
        <taxon>Pucciniomycetes</taxon>
        <taxon>Pucciniales</taxon>
        <taxon>Coleosporiaceae</taxon>
        <taxon>Cronartium</taxon>
    </lineage>
</organism>
<gene>
    <name evidence="2" type="ORF">CROQUDRAFT_93026</name>
</gene>
<comment type="caution">
    <text evidence="2">The sequence shown here is derived from an EMBL/GenBank/DDBJ whole genome shotgun (WGS) entry which is preliminary data.</text>
</comment>
<reference evidence="2" key="1">
    <citation type="submission" date="2013-11" db="EMBL/GenBank/DDBJ databases">
        <title>Genome sequence of the fusiform rust pathogen reveals effectors for host alternation and coevolution with pine.</title>
        <authorList>
            <consortium name="DOE Joint Genome Institute"/>
            <person name="Smith K."/>
            <person name="Pendleton A."/>
            <person name="Kubisiak T."/>
            <person name="Anderson C."/>
            <person name="Salamov A."/>
            <person name="Aerts A."/>
            <person name="Riley R."/>
            <person name="Clum A."/>
            <person name="Lindquist E."/>
            <person name="Ence D."/>
            <person name="Campbell M."/>
            <person name="Kronenberg Z."/>
            <person name="Feau N."/>
            <person name="Dhillon B."/>
            <person name="Hamelin R."/>
            <person name="Burleigh J."/>
            <person name="Smith J."/>
            <person name="Yandell M."/>
            <person name="Nelson C."/>
            <person name="Grigoriev I."/>
            <person name="Davis J."/>
        </authorList>
    </citation>
    <scope>NUCLEOTIDE SEQUENCE</scope>
    <source>
        <strain evidence="2">G11</strain>
    </source>
</reference>
<dbReference type="EMBL" id="MU167265">
    <property type="protein sequence ID" value="KAG0146121.1"/>
    <property type="molecule type" value="Genomic_DNA"/>
</dbReference>